<protein>
    <recommendedName>
        <fullName evidence="1">NADH:flavin oxidoreductase/NADH oxidase N-terminal domain-containing protein</fullName>
    </recommendedName>
</protein>
<dbReference type="EMBL" id="SDEE01000410">
    <property type="protein sequence ID" value="RXW16699.1"/>
    <property type="molecule type" value="Genomic_DNA"/>
</dbReference>
<dbReference type="SUPFAM" id="SSF51395">
    <property type="entry name" value="FMN-linked oxidoreductases"/>
    <property type="match status" value="1"/>
</dbReference>
<dbReference type="InterPro" id="IPR001155">
    <property type="entry name" value="OxRdtase_FMN_N"/>
</dbReference>
<dbReference type="Pfam" id="PF00724">
    <property type="entry name" value="Oxidored_FMN"/>
    <property type="match status" value="1"/>
</dbReference>
<accession>A0A4Q2DBF9</accession>
<dbReference type="OrthoDB" id="276546at2759"/>
<keyword evidence="3" id="KW-1185">Reference proteome</keyword>
<gene>
    <name evidence="2" type="ORF">EST38_g9151</name>
</gene>
<feature type="domain" description="NADH:flavin oxidoreductase/NADH oxidase N-terminal" evidence="1">
    <location>
        <begin position="3"/>
        <end position="342"/>
    </location>
</feature>
<dbReference type="CDD" id="cd02933">
    <property type="entry name" value="OYE_like_FMN"/>
    <property type="match status" value="1"/>
</dbReference>
<dbReference type="Gene3D" id="3.20.20.70">
    <property type="entry name" value="Aldolase class I"/>
    <property type="match status" value="1"/>
</dbReference>
<dbReference type="PANTHER" id="PTHR22893:SF91">
    <property type="entry name" value="NADPH DEHYDROGENASE 2-RELATED"/>
    <property type="match status" value="1"/>
</dbReference>
<reference evidence="2 3" key="1">
    <citation type="submission" date="2019-01" db="EMBL/GenBank/DDBJ databases">
        <title>Draft genome sequence of Psathyrella aberdarensis IHI B618.</title>
        <authorList>
            <person name="Buettner E."/>
            <person name="Kellner H."/>
        </authorList>
    </citation>
    <scope>NUCLEOTIDE SEQUENCE [LARGE SCALE GENOMIC DNA]</scope>
    <source>
        <strain evidence="2 3">IHI B618</strain>
    </source>
</reference>
<dbReference type="InterPro" id="IPR045247">
    <property type="entry name" value="Oye-like"/>
</dbReference>
<dbReference type="AlphaFoldDB" id="A0A4Q2DBF9"/>
<dbReference type="FunFam" id="3.20.20.70:FF:000138">
    <property type="entry name" value="NADPH dehydrogenase 1"/>
    <property type="match status" value="1"/>
</dbReference>
<evidence type="ECO:0000313" key="2">
    <source>
        <dbReference type="EMBL" id="RXW16699.1"/>
    </source>
</evidence>
<evidence type="ECO:0000313" key="3">
    <source>
        <dbReference type="Proteomes" id="UP000290288"/>
    </source>
</evidence>
<proteinExistence type="predicted"/>
<dbReference type="InterPro" id="IPR013785">
    <property type="entry name" value="Aldolase_TIM"/>
</dbReference>
<evidence type="ECO:0000259" key="1">
    <source>
        <dbReference type="Pfam" id="PF00724"/>
    </source>
</evidence>
<dbReference type="PANTHER" id="PTHR22893">
    <property type="entry name" value="NADH OXIDOREDUCTASE-RELATED"/>
    <property type="match status" value="1"/>
</dbReference>
<comment type="caution">
    <text evidence="2">The sequence shown here is derived from an EMBL/GenBank/DDBJ whole genome shotgun (WGS) entry which is preliminary data.</text>
</comment>
<dbReference type="GO" id="GO:0010181">
    <property type="term" value="F:FMN binding"/>
    <property type="evidence" value="ECO:0007669"/>
    <property type="project" value="InterPro"/>
</dbReference>
<name>A0A4Q2DBF9_9AGAR</name>
<organism evidence="2 3">
    <name type="scientific">Candolleomyces aberdarensis</name>
    <dbReference type="NCBI Taxonomy" id="2316362"/>
    <lineage>
        <taxon>Eukaryota</taxon>
        <taxon>Fungi</taxon>
        <taxon>Dikarya</taxon>
        <taxon>Basidiomycota</taxon>
        <taxon>Agaricomycotina</taxon>
        <taxon>Agaricomycetes</taxon>
        <taxon>Agaricomycetidae</taxon>
        <taxon>Agaricales</taxon>
        <taxon>Agaricineae</taxon>
        <taxon>Psathyrellaceae</taxon>
        <taxon>Candolleomyces</taxon>
    </lineage>
</organism>
<dbReference type="Proteomes" id="UP000290288">
    <property type="component" value="Unassembled WGS sequence"/>
</dbReference>
<dbReference type="STRING" id="2316362.A0A4Q2DBF9"/>
<dbReference type="GO" id="GO:0003959">
    <property type="term" value="F:NADPH dehydrogenase activity"/>
    <property type="evidence" value="ECO:0007669"/>
    <property type="project" value="TreeGrafter"/>
</dbReference>
<sequence>MTSLFSPIKVGNLHLEHRVVLAPLTRFRATRDHVPVVPLMKEYYKQRASAPGTLLISEGVFVAQEAGGYFHAPGIWNVDQIKAWKEITDAIHAKRSYIFLQLWAMGRAATPEVLTEEGNYPYLAPSPIPLSDRPSDAQAPRAFTLAEIDKFVGLYVQAAKNAIEAGFDGVEVHCANGYLLDQFIQDTSNARTDEYGGSVENRSRFPLRIVDEVVKAVGEERTGVRLGPWNRFQDMKMRDPIPQFSHIVSSLVESHPNLAFLHLVEPPPVEERPDVKHPTEIQEESNDFIREIWGSRPLISTGGYTREDAIKVAENKGDLVGFGRHFISNPDLPFRLQHDIPLAPYDRSTFYTPSDAKDTEKGYIDYPFSEQFLKKEQYNSKSHSL</sequence>